<proteinExistence type="predicted"/>
<dbReference type="GO" id="GO:0030435">
    <property type="term" value="P:sporulation resulting in formation of a cellular spore"/>
    <property type="evidence" value="ECO:0007669"/>
    <property type="project" value="InterPro"/>
</dbReference>
<dbReference type="RefSeq" id="WP_159432289.1">
    <property type="nucleotide sequence ID" value="NZ_FQWY01000003.1"/>
</dbReference>
<dbReference type="InterPro" id="IPR038705">
    <property type="entry name" value="YabP_sf"/>
</dbReference>
<accession>A0A1M5JSY8</accession>
<dbReference type="STRING" id="1123382.SAMN02745221_00215"/>
<gene>
    <name evidence="1" type="ORF">SAMN02745221_00215</name>
</gene>
<dbReference type="AlphaFoldDB" id="A0A1M5JSY8"/>
<dbReference type="InterPro" id="IPR022476">
    <property type="entry name" value="Spore_YabP/YqfC"/>
</dbReference>
<protein>
    <submittedName>
        <fullName evidence="1">Sporulation protein YabP</fullName>
    </submittedName>
</protein>
<evidence type="ECO:0000313" key="1">
    <source>
        <dbReference type="EMBL" id="SHG43654.1"/>
    </source>
</evidence>
<dbReference type="Proteomes" id="UP000242329">
    <property type="component" value="Unassembled WGS sequence"/>
</dbReference>
<dbReference type="Gene3D" id="2.60.40.2000">
    <property type="match status" value="1"/>
</dbReference>
<dbReference type="PIRSF" id="PIRSF011576">
    <property type="entry name" value="YabP"/>
    <property type="match status" value="1"/>
</dbReference>
<dbReference type="InterPro" id="IPR012504">
    <property type="entry name" value="Spore_YabP"/>
</dbReference>
<organism evidence="1 2">
    <name type="scientific">Thermosyntropha lipolytica DSM 11003</name>
    <dbReference type="NCBI Taxonomy" id="1123382"/>
    <lineage>
        <taxon>Bacteria</taxon>
        <taxon>Bacillati</taxon>
        <taxon>Bacillota</taxon>
        <taxon>Clostridia</taxon>
        <taxon>Eubacteriales</taxon>
        <taxon>Syntrophomonadaceae</taxon>
        <taxon>Thermosyntropha</taxon>
    </lineage>
</organism>
<name>A0A1M5JSY8_9FIRM</name>
<dbReference type="EMBL" id="FQWY01000003">
    <property type="protein sequence ID" value="SHG43654.1"/>
    <property type="molecule type" value="Genomic_DNA"/>
</dbReference>
<dbReference type="OrthoDB" id="9795125at2"/>
<keyword evidence="2" id="KW-1185">Reference proteome</keyword>
<sequence>MAEHSITLTDRRYMELTGIKNVITFDEEEIILESSPGLIFIVGQGMHITMLNLDEGKVKIEGEVQSFQYKPQGTDIKTRSKNIINRLLK</sequence>
<dbReference type="Pfam" id="PF07873">
    <property type="entry name" value="YabP"/>
    <property type="match status" value="1"/>
</dbReference>
<reference evidence="2" key="1">
    <citation type="submission" date="2016-11" db="EMBL/GenBank/DDBJ databases">
        <authorList>
            <person name="Varghese N."/>
            <person name="Submissions S."/>
        </authorList>
    </citation>
    <scope>NUCLEOTIDE SEQUENCE [LARGE SCALE GENOMIC DNA]</scope>
    <source>
        <strain evidence="2">DSM 11003</strain>
    </source>
</reference>
<dbReference type="NCBIfam" id="TIGR02892">
    <property type="entry name" value="spore_yabP"/>
    <property type="match status" value="1"/>
</dbReference>
<evidence type="ECO:0000313" key="2">
    <source>
        <dbReference type="Proteomes" id="UP000242329"/>
    </source>
</evidence>